<accession>B1WTZ3</accession>
<protein>
    <recommendedName>
        <fullName evidence="1">Putative restriction endonuclease domain-containing protein</fullName>
    </recommendedName>
</protein>
<dbReference type="Gene3D" id="3.90.1570.10">
    <property type="entry name" value="tt1808, chain A"/>
    <property type="match status" value="1"/>
</dbReference>
<dbReference type="CDD" id="cd06260">
    <property type="entry name" value="DUF820-like"/>
    <property type="match status" value="1"/>
</dbReference>
<reference evidence="2 3" key="1">
    <citation type="journal article" date="2008" name="Proc. Natl. Acad. Sci. U.S.A.">
        <title>The genome of Cyanothece 51142, a unicellular diazotrophic cyanobacterium important in the marine nitrogen cycle.</title>
        <authorList>
            <person name="Welsh E.A."/>
            <person name="Liberton M."/>
            <person name="Stoeckel J."/>
            <person name="Loh T."/>
            <person name="Elvitigala T."/>
            <person name="Wang C."/>
            <person name="Wollam A."/>
            <person name="Fulton R.S."/>
            <person name="Clifton S.W."/>
            <person name="Jacobs J.M."/>
            <person name="Aurora R."/>
            <person name="Ghosh B.K."/>
            <person name="Sherman L.A."/>
            <person name="Smith R.D."/>
            <person name="Wilson R.K."/>
            <person name="Pakrasi H.B."/>
        </authorList>
    </citation>
    <scope>NUCLEOTIDE SEQUENCE [LARGE SCALE GENOMIC DNA]</scope>
    <source>
        <strain evidence="3">ATCC 51142 / BH68</strain>
    </source>
</reference>
<evidence type="ECO:0000313" key="3">
    <source>
        <dbReference type="Proteomes" id="UP000001203"/>
    </source>
</evidence>
<dbReference type="AlphaFoldDB" id="B1WTZ3"/>
<sequence length="212" mass="25274">MPTLVYSVKNSEKVEVNMAVQIEKRYYTPEEYLKLEEIATDKHEYRDGEIIPMTGATTNHNLIAGNFYKQFPTTINNENYWIFMSDVRLWMSIYPIYTYPDVMIIKNQPIYEGKGTNTVTNASIIIEVLSKSTRDYDRTDKFKFYRSLPTFQEYLLVEQSAYYIEQFYKQTNGEWIFKTYESDTDILNFYSVDFSISLTDIYQRVDFNLKEE</sequence>
<dbReference type="PANTHER" id="PTHR36558">
    <property type="entry name" value="GLR1098 PROTEIN"/>
    <property type="match status" value="1"/>
</dbReference>
<dbReference type="PANTHER" id="PTHR36558:SF1">
    <property type="entry name" value="RESTRICTION ENDONUCLEASE DOMAIN-CONTAINING PROTEIN-RELATED"/>
    <property type="match status" value="1"/>
</dbReference>
<gene>
    <name evidence="2" type="ordered locus">cce_1109</name>
</gene>
<dbReference type="STRING" id="43989.cce_1109"/>
<dbReference type="Proteomes" id="UP000001203">
    <property type="component" value="Chromosome circular"/>
</dbReference>
<proteinExistence type="predicted"/>
<evidence type="ECO:0000313" key="2">
    <source>
        <dbReference type="EMBL" id="ACB50459.1"/>
    </source>
</evidence>
<feature type="domain" description="Putative restriction endonuclease" evidence="1">
    <location>
        <begin position="29"/>
        <end position="188"/>
    </location>
</feature>
<dbReference type="InterPro" id="IPR011335">
    <property type="entry name" value="Restrct_endonuc-II-like"/>
</dbReference>
<dbReference type="Pfam" id="PF05685">
    <property type="entry name" value="Uma2"/>
    <property type="match status" value="1"/>
</dbReference>
<organism evidence="2 3">
    <name type="scientific">Crocosphaera subtropica (strain ATCC 51142 / BH68)</name>
    <name type="common">Cyanothece sp. (strain ATCC 51142)</name>
    <dbReference type="NCBI Taxonomy" id="43989"/>
    <lineage>
        <taxon>Bacteria</taxon>
        <taxon>Bacillati</taxon>
        <taxon>Cyanobacteriota</taxon>
        <taxon>Cyanophyceae</taxon>
        <taxon>Oscillatoriophycideae</taxon>
        <taxon>Chroococcales</taxon>
        <taxon>Aphanothecaceae</taxon>
        <taxon>Crocosphaera</taxon>
        <taxon>Crocosphaera subtropica</taxon>
    </lineage>
</organism>
<dbReference type="InterPro" id="IPR012296">
    <property type="entry name" value="Nuclease_put_TT1808"/>
</dbReference>
<dbReference type="SUPFAM" id="SSF52980">
    <property type="entry name" value="Restriction endonuclease-like"/>
    <property type="match status" value="1"/>
</dbReference>
<evidence type="ECO:0000259" key="1">
    <source>
        <dbReference type="Pfam" id="PF05685"/>
    </source>
</evidence>
<dbReference type="KEGG" id="cyt:cce_1109"/>
<keyword evidence="3" id="KW-1185">Reference proteome</keyword>
<dbReference type="eggNOG" id="COG4636">
    <property type="taxonomic scope" value="Bacteria"/>
</dbReference>
<dbReference type="InterPro" id="IPR008538">
    <property type="entry name" value="Uma2"/>
</dbReference>
<name>B1WTZ3_CROS5</name>
<dbReference type="EMBL" id="CP000806">
    <property type="protein sequence ID" value="ACB50459.1"/>
    <property type="molecule type" value="Genomic_DNA"/>
</dbReference>
<dbReference type="HOGENOM" id="CLU_076312_6_0_3"/>